<feature type="compositionally biased region" description="Basic and acidic residues" evidence="8">
    <location>
        <begin position="721"/>
        <end position="738"/>
    </location>
</feature>
<feature type="compositionally biased region" description="Basic and acidic residues" evidence="8">
    <location>
        <begin position="683"/>
        <end position="699"/>
    </location>
</feature>
<feature type="domain" description="SDA1 N-terminal" evidence="10">
    <location>
        <begin position="104"/>
        <end position="481"/>
    </location>
</feature>
<dbReference type="Pfam" id="PF21638">
    <property type="entry name" value="SDA1_C"/>
    <property type="match status" value="1"/>
</dbReference>
<dbReference type="InterPro" id="IPR048292">
    <property type="entry name" value="SDA1_C"/>
</dbReference>
<dbReference type="InterPro" id="IPR016024">
    <property type="entry name" value="ARM-type_fold"/>
</dbReference>
<name>A0A642VAR4_9ASCO</name>
<dbReference type="Proteomes" id="UP000761534">
    <property type="component" value="Unassembled WGS sequence"/>
</dbReference>
<dbReference type="InterPro" id="IPR007949">
    <property type="entry name" value="SDA1_MD"/>
</dbReference>
<dbReference type="InterPro" id="IPR012977">
    <property type="entry name" value="SDA1_N"/>
</dbReference>
<dbReference type="OrthoDB" id="2196187at2759"/>
<accession>A0A642VAR4</accession>
<comment type="function">
    <text evidence="6">Required for 60S pre-ribosomal subunits export to the cytoplasm.</text>
</comment>
<keyword evidence="7" id="KW-0175">Coiled coil</keyword>
<evidence type="ECO:0000256" key="1">
    <source>
        <dbReference type="ARBA" id="ARBA00005783"/>
    </source>
</evidence>
<dbReference type="GO" id="GO:0005730">
    <property type="term" value="C:nucleolus"/>
    <property type="evidence" value="ECO:0007669"/>
    <property type="project" value="UniProtKB-SubCell"/>
</dbReference>
<dbReference type="PANTHER" id="PTHR12730">
    <property type="entry name" value="HSDA/SDA1-RELATED"/>
    <property type="match status" value="1"/>
</dbReference>
<evidence type="ECO:0000256" key="7">
    <source>
        <dbReference type="SAM" id="Coils"/>
    </source>
</evidence>
<evidence type="ECO:0000313" key="13">
    <source>
        <dbReference type="Proteomes" id="UP000761534"/>
    </source>
</evidence>
<keyword evidence="13" id="KW-1185">Reference proteome</keyword>
<feature type="compositionally biased region" description="Acidic residues" evidence="8">
    <location>
        <begin position="583"/>
        <end position="602"/>
    </location>
</feature>
<feature type="compositionally biased region" description="Acidic residues" evidence="8">
    <location>
        <begin position="552"/>
        <end position="576"/>
    </location>
</feature>
<dbReference type="Pfam" id="PF08158">
    <property type="entry name" value="SDA1_HEAT"/>
    <property type="match status" value="1"/>
</dbReference>
<dbReference type="GO" id="GO:0042273">
    <property type="term" value="P:ribosomal large subunit biogenesis"/>
    <property type="evidence" value="ECO:0007669"/>
    <property type="project" value="UniProtKB-UniRule"/>
</dbReference>
<sequence>MGKYQENDKTLEDLLAELEEMVKRKRAAVLPTNVSLLQNLIKRDPTSWLDGGKHRGDGRDANKCRSYREEFKLQQEHYVTLKNLYVQNPDGTHEEERFADLIGFVAQMCTCYPEETKEFPNDLEELLRGRHNELPALVKEKIVQSLIMLRNKKVVTADYLVEVLFPILVTTESKGLRSQIYGALISLLKTENQGAKNQRLNRQVQALLFTLLANTPEKGLWATKITRELWRRGIWDDSRTVEIMATSAVSNQSKVVVSAVRFFLGGDKEREDAQNESDGEDEFDVSAVKHQASINKKSSKREKKVEAAVRAAKKKREAPHHSATYLNFSAIHLLKDPQSFAESLFSTHLVRDNGQNRDGEIKKAKLPLEQKIMILNLISRLVGTHKLTVLKLYSYIATDLKPKTRDVTQLLAAAAQASHDLVPPEYIEPVVKKIAMEFVSDGVAAEVASAGLNSIREIVSRAPLAMNKELLSDLIEYKGSKSKAVTMAARSLITLFRDVDPSMLPAKERGKTATMNMREVGQENVGPRYGQDNSVHGIEGLDLLKQWKEEQGVEDNDEDGWEVESDVSDSDSDSEDGWINIESDQEYEISDSDDEEKDNAEENEAKKTKTDHAIDDWYKYASENVITPADFAKLNELRAKAEVEKAMGKKKNSKNEEQVDADSLIGPVKYKELREERIARAKEGKEGREFKSKKGEKLAQKAHSTTNREKARKKNFMMMIHKKDVQGKAKRSLRDKQKVLRNHINKQKKKLNEPWGSGDVPPENNIWDRFAGGQPPAPPWLCEASTNRKNRTLPIASSEASPVGLGACPRKQHLG</sequence>
<organism evidence="12 13">
    <name type="scientific">Trichomonascus ciferrii</name>
    <dbReference type="NCBI Taxonomy" id="44093"/>
    <lineage>
        <taxon>Eukaryota</taxon>
        <taxon>Fungi</taxon>
        <taxon>Dikarya</taxon>
        <taxon>Ascomycota</taxon>
        <taxon>Saccharomycotina</taxon>
        <taxon>Dipodascomycetes</taxon>
        <taxon>Dipodascales</taxon>
        <taxon>Trichomonascaceae</taxon>
        <taxon>Trichomonascus</taxon>
        <taxon>Trichomonascus ciferrii complex</taxon>
    </lineage>
</organism>
<evidence type="ECO:0000259" key="9">
    <source>
        <dbReference type="Pfam" id="PF05285"/>
    </source>
</evidence>
<dbReference type="SUPFAM" id="SSF48371">
    <property type="entry name" value="ARM repeat"/>
    <property type="match status" value="1"/>
</dbReference>
<feature type="compositionally biased region" description="Basic and acidic residues" evidence="8">
    <location>
        <begin position="603"/>
        <end position="613"/>
    </location>
</feature>
<feature type="region of interest" description="Disordered" evidence="8">
    <location>
        <begin position="683"/>
        <end position="815"/>
    </location>
</feature>
<gene>
    <name evidence="12" type="ORF">TRICI_003185</name>
</gene>
<dbReference type="AlphaFoldDB" id="A0A642VAR4"/>
<comment type="caution">
    <text evidence="12">The sequence shown here is derived from an EMBL/GenBank/DDBJ whole genome shotgun (WGS) entry which is preliminary data.</text>
</comment>
<dbReference type="VEuPathDB" id="FungiDB:TRICI_003185"/>
<evidence type="ECO:0000313" key="12">
    <source>
        <dbReference type="EMBL" id="KAA8913453.1"/>
    </source>
</evidence>
<dbReference type="PANTHER" id="PTHR12730:SF0">
    <property type="entry name" value="PROTEIN SDA1 HOMOLOG"/>
    <property type="match status" value="1"/>
</dbReference>
<comment type="similarity">
    <text evidence="1 6">Belongs to the SDA1 family.</text>
</comment>
<keyword evidence="2 6" id="KW-0813">Transport</keyword>
<keyword evidence="3 6" id="KW-0690">Ribosome biogenesis</keyword>
<protein>
    <recommendedName>
        <fullName evidence="6">Protein SDA1</fullName>
    </recommendedName>
</protein>
<feature type="region of interest" description="Disordered" evidence="8">
    <location>
        <begin position="550"/>
        <end position="613"/>
    </location>
</feature>
<feature type="domain" description="SDA1 C-terminal" evidence="11">
    <location>
        <begin position="703"/>
        <end position="750"/>
    </location>
</feature>
<proteinExistence type="inferred from homology"/>
<comment type="subcellular location">
    <subcellularLocation>
        <location evidence="6">Nucleus</location>
        <location evidence="6">Nucleolus</location>
    </subcellularLocation>
</comment>
<evidence type="ECO:0000256" key="5">
    <source>
        <dbReference type="ARBA" id="ARBA00023242"/>
    </source>
</evidence>
<evidence type="ECO:0000259" key="10">
    <source>
        <dbReference type="Pfam" id="PF08158"/>
    </source>
</evidence>
<dbReference type="GO" id="GO:0000055">
    <property type="term" value="P:ribosomal large subunit export from nucleus"/>
    <property type="evidence" value="ECO:0007669"/>
    <property type="project" value="UniProtKB-UniRule"/>
</dbReference>
<dbReference type="GO" id="GO:0015031">
    <property type="term" value="P:protein transport"/>
    <property type="evidence" value="ECO:0007669"/>
    <property type="project" value="UniProtKB-KW"/>
</dbReference>
<evidence type="ECO:0000256" key="3">
    <source>
        <dbReference type="ARBA" id="ARBA00022517"/>
    </source>
</evidence>
<feature type="coiled-coil region" evidence="7">
    <location>
        <begin position="1"/>
        <end position="28"/>
    </location>
</feature>
<feature type="compositionally biased region" description="Basic residues" evidence="8">
    <location>
        <begin position="739"/>
        <end position="749"/>
    </location>
</feature>
<feature type="domain" description="SDA1 middle" evidence="9">
    <location>
        <begin position="578"/>
        <end position="684"/>
    </location>
</feature>
<dbReference type="InterPro" id="IPR027312">
    <property type="entry name" value="Sda1"/>
</dbReference>
<keyword evidence="4 6" id="KW-0653">Protein transport</keyword>
<dbReference type="EMBL" id="SWFS01000225">
    <property type="protein sequence ID" value="KAA8913453.1"/>
    <property type="molecule type" value="Genomic_DNA"/>
</dbReference>
<keyword evidence="5 6" id="KW-0539">Nucleus</keyword>
<evidence type="ECO:0000256" key="4">
    <source>
        <dbReference type="ARBA" id="ARBA00022927"/>
    </source>
</evidence>
<dbReference type="Pfam" id="PF05285">
    <property type="entry name" value="SDA1_dom"/>
    <property type="match status" value="1"/>
</dbReference>
<evidence type="ECO:0000259" key="11">
    <source>
        <dbReference type="Pfam" id="PF21638"/>
    </source>
</evidence>
<evidence type="ECO:0000256" key="2">
    <source>
        <dbReference type="ARBA" id="ARBA00022448"/>
    </source>
</evidence>
<evidence type="ECO:0000256" key="8">
    <source>
        <dbReference type="SAM" id="MobiDB-lite"/>
    </source>
</evidence>
<evidence type="ECO:0000256" key="6">
    <source>
        <dbReference type="RuleBase" id="RU365057"/>
    </source>
</evidence>
<reference evidence="12" key="1">
    <citation type="journal article" date="2019" name="G3 (Bethesda)">
        <title>Genome Assemblies of Two Rare Opportunistic Yeast Pathogens: Diutina rugosa (syn. Candida rugosa) and Trichomonascus ciferrii (syn. Candida ciferrii).</title>
        <authorList>
            <person name="Mixao V."/>
            <person name="Saus E."/>
            <person name="Hansen A.P."/>
            <person name="Lass-Florl C."/>
            <person name="Gabaldon T."/>
        </authorList>
    </citation>
    <scope>NUCLEOTIDE SEQUENCE</scope>
    <source>
        <strain evidence="12">CBS 4856</strain>
    </source>
</reference>